<keyword evidence="2" id="KW-0472">Membrane</keyword>
<dbReference type="AlphaFoldDB" id="A0A8H6I1E6"/>
<feature type="region of interest" description="Disordered" evidence="1">
    <location>
        <begin position="126"/>
        <end position="158"/>
    </location>
</feature>
<keyword evidence="5" id="KW-1185">Reference proteome</keyword>
<dbReference type="Proteomes" id="UP000521943">
    <property type="component" value="Unassembled WGS sequence"/>
</dbReference>
<keyword evidence="2" id="KW-1133">Transmembrane helix</keyword>
<keyword evidence="2" id="KW-0812">Transmembrane</keyword>
<evidence type="ECO:0000256" key="3">
    <source>
        <dbReference type="SAM" id="SignalP"/>
    </source>
</evidence>
<gene>
    <name evidence="4" type="ORF">DFP72DRAFT_262541</name>
</gene>
<evidence type="ECO:0000313" key="4">
    <source>
        <dbReference type="EMBL" id="KAF6756866.1"/>
    </source>
</evidence>
<feature type="chain" id="PRO_5034150856" evidence="3">
    <location>
        <begin position="24"/>
        <end position="195"/>
    </location>
</feature>
<feature type="transmembrane region" description="Helical" evidence="2">
    <location>
        <begin position="172"/>
        <end position="194"/>
    </location>
</feature>
<evidence type="ECO:0000256" key="1">
    <source>
        <dbReference type="SAM" id="MobiDB-lite"/>
    </source>
</evidence>
<reference evidence="4 5" key="1">
    <citation type="submission" date="2020-07" db="EMBL/GenBank/DDBJ databases">
        <title>Comparative genomics of pyrophilous fungi reveals a link between fire events and developmental genes.</title>
        <authorList>
            <consortium name="DOE Joint Genome Institute"/>
            <person name="Steindorff A.S."/>
            <person name="Carver A."/>
            <person name="Calhoun S."/>
            <person name="Stillman K."/>
            <person name="Liu H."/>
            <person name="Lipzen A."/>
            <person name="Pangilinan J."/>
            <person name="Labutti K."/>
            <person name="Bruns T.D."/>
            <person name="Grigoriev I.V."/>
        </authorList>
    </citation>
    <scope>NUCLEOTIDE SEQUENCE [LARGE SCALE GENOMIC DNA]</scope>
    <source>
        <strain evidence="4 5">CBS 144469</strain>
    </source>
</reference>
<dbReference type="OrthoDB" id="3014669at2759"/>
<name>A0A8H6I1E6_9AGAR</name>
<proteinExistence type="predicted"/>
<sequence length="195" mass="20129">MVIASNLILSLLVVVSSILNAASQSVPTTVSLSPRQTTDAAACKPACADRDALLQSCEAAEDVDCCRPTYPSAHLTCAYCLSFNSGITDTERESLHQSAQRFADNVIKDCARLGHQLSPASVTLTVTPSGASSTATSTTQTLSASGNSSATTGSGAKGNSATGYGYDLRLSAIQALTASFFVSLFATIILWPIVV</sequence>
<accession>A0A8H6I1E6</accession>
<feature type="signal peptide" evidence="3">
    <location>
        <begin position="1"/>
        <end position="23"/>
    </location>
</feature>
<protein>
    <submittedName>
        <fullName evidence="4">Uncharacterized protein</fullName>
    </submittedName>
</protein>
<comment type="caution">
    <text evidence="4">The sequence shown here is derived from an EMBL/GenBank/DDBJ whole genome shotgun (WGS) entry which is preliminary data.</text>
</comment>
<organism evidence="4 5">
    <name type="scientific">Ephemerocybe angulata</name>
    <dbReference type="NCBI Taxonomy" id="980116"/>
    <lineage>
        <taxon>Eukaryota</taxon>
        <taxon>Fungi</taxon>
        <taxon>Dikarya</taxon>
        <taxon>Basidiomycota</taxon>
        <taxon>Agaricomycotina</taxon>
        <taxon>Agaricomycetes</taxon>
        <taxon>Agaricomycetidae</taxon>
        <taxon>Agaricales</taxon>
        <taxon>Agaricineae</taxon>
        <taxon>Psathyrellaceae</taxon>
        <taxon>Ephemerocybe</taxon>
    </lineage>
</organism>
<dbReference type="EMBL" id="JACGCI010000024">
    <property type="protein sequence ID" value="KAF6756866.1"/>
    <property type="molecule type" value="Genomic_DNA"/>
</dbReference>
<evidence type="ECO:0000313" key="5">
    <source>
        <dbReference type="Proteomes" id="UP000521943"/>
    </source>
</evidence>
<evidence type="ECO:0000256" key="2">
    <source>
        <dbReference type="SAM" id="Phobius"/>
    </source>
</evidence>
<keyword evidence="3" id="KW-0732">Signal</keyword>